<organism evidence="3 4">
    <name type="scientific">Fusarium solani</name>
    <name type="common">Filamentous fungus</name>
    <dbReference type="NCBI Taxonomy" id="169388"/>
    <lineage>
        <taxon>Eukaryota</taxon>
        <taxon>Fungi</taxon>
        <taxon>Dikarya</taxon>
        <taxon>Ascomycota</taxon>
        <taxon>Pezizomycotina</taxon>
        <taxon>Sordariomycetes</taxon>
        <taxon>Hypocreomycetidae</taxon>
        <taxon>Hypocreales</taxon>
        <taxon>Nectriaceae</taxon>
        <taxon>Fusarium</taxon>
        <taxon>Fusarium solani species complex</taxon>
    </lineage>
</organism>
<evidence type="ECO:0000313" key="3">
    <source>
        <dbReference type="EMBL" id="KAH7247924.1"/>
    </source>
</evidence>
<protein>
    <recommendedName>
        <fullName evidence="5">Secreted protein</fullName>
    </recommendedName>
</protein>
<reference evidence="3" key="1">
    <citation type="journal article" date="2021" name="Nat. Commun.">
        <title>Genetic determinants of endophytism in the Arabidopsis root mycobiome.</title>
        <authorList>
            <person name="Mesny F."/>
            <person name="Miyauchi S."/>
            <person name="Thiergart T."/>
            <person name="Pickel B."/>
            <person name="Atanasova L."/>
            <person name="Karlsson M."/>
            <person name="Huettel B."/>
            <person name="Barry K.W."/>
            <person name="Haridas S."/>
            <person name="Chen C."/>
            <person name="Bauer D."/>
            <person name="Andreopoulos W."/>
            <person name="Pangilinan J."/>
            <person name="LaButti K."/>
            <person name="Riley R."/>
            <person name="Lipzen A."/>
            <person name="Clum A."/>
            <person name="Drula E."/>
            <person name="Henrissat B."/>
            <person name="Kohler A."/>
            <person name="Grigoriev I.V."/>
            <person name="Martin F.M."/>
            <person name="Hacquard S."/>
        </authorList>
    </citation>
    <scope>NUCLEOTIDE SEQUENCE</scope>
    <source>
        <strain evidence="3">FSSC 5 MPI-SDFR-AT-0091</strain>
    </source>
</reference>
<comment type="caution">
    <text evidence="3">The sequence shown here is derived from an EMBL/GenBank/DDBJ whole genome shotgun (WGS) entry which is preliminary data.</text>
</comment>
<evidence type="ECO:0000256" key="2">
    <source>
        <dbReference type="SAM" id="SignalP"/>
    </source>
</evidence>
<gene>
    <name evidence="3" type="ORF">B0J15DRAFT_498944</name>
</gene>
<feature type="region of interest" description="Disordered" evidence="1">
    <location>
        <begin position="80"/>
        <end position="102"/>
    </location>
</feature>
<name>A0A9P9GYK1_FUSSL</name>
<evidence type="ECO:0008006" key="5">
    <source>
        <dbReference type="Google" id="ProtNLM"/>
    </source>
</evidence>
<evidence type="ECO:0000256" key="1">
    <source>
        <dbReference type="SAM" id="MobiDB-lite"/>
    </source>
</evidence>
<feature type="signal peptide" evidence="2">
    <location>
        <begin position="1"/>
        <end position="17"/>
    </location>
</feature>
<keyword evidence="2" id="KW-0732">Signal</keyword>
<dbReference type="AlphaFoldDB" id="A0A9P9GYK1"/>
<proteinExistence type="predicted"/>
<accession>A0A9P9GYK1</accession>
<dbReference type="Proteomes" id="UP000736672">
    <property type="component" value="Unassembled WGS sequence"/>
</dbReference>
<dbReference type="EMBL" id="JAGTJS010000015">
    <property type="protein sequence ID" value="KAH7247924.1"/>
    <property type="molecule type" value="Genomic_DNA"/>
</dbReference>
<sequence>MPHVLLLLILTLTVSIASIVDDGLSDQAAGPHGSLLVSQPHNKAPAFQINGSLLQSSSLRPIHATHTFCGSATRKQARLKPSIGVPSSAVHTSIAPPSKRPK</sequence>
<evidence type="ECO:0000313" key="4">
    <source>
        <dbReference type="Proteomes" id="UP000736672"/>
    </source>
</evidence>
<feature type="chain" id="PRO_5040117393" description="Secreted protein" evidence="2">
    <location>
        <begin position="18"/>
        <end position="102"/>
    </location>
</feature>
<keyword evidence="4" id="KW-1185">Reference proteome</keyword>